<dbReference type="Gene3D" id="3.40.50.1360">
    <property type="match status" value="1"/>
</dbReference>
<comment type="catalytic activity">
    <reaction evidence="1 7">
        <text>6-phospho-D-glucono-1,5-lactone + H2O = 6-phospho-D-gluconate + H(+)</text>
        <dbReference type="Rhea" id="RHEA:12556"/>
        <dbReference type="ChEBI" id="CHEBI:15377"/>
        <dbReference type="ChEBI" id="CHEBI:15378"/>
        <dbReference type="ChEBI" id="CHEBI:57955"/>
        <dbReference type="ChEBI" id="CHEBI:58759"/>
        <dbReference type="EC" id="3.1.1.31"/>
    </reaction>
</comment>
<comment type="function">
    <text evidence="2 7">Hydrolysis of 6-phosphogluconolactone to 6-phosphogluconate.</text>
</comment>
<gene>
    <name evidence="7 9" type="primary">pgl</name>
    <name evidence="9" type="ORF">ABC977_02185</name>
</gene>
<comment type="pathway">
    <text evidence="3 7">Carbohydrate degradation; pentose phosphate pathway; D-ribulose 5-phosphate from D-glucose 6-phosphate (oxidative stage): step 2/3.</text>
</comment>
<comment type="similarity">
    <text evidence="4 7">Belongs to the glucosamine/galactosamine-6-phosphate isomerase family. 6-phosphogluconolactonase subfamily.</text>
</comment>
<evidence type="ECO:0000256" key="1">
    <source>
        <dbReference type="ARBA" id="ARBA00000832"/>
    </source>
</evidence>
<dbReference type="CDD" id="cd01400">
    <property type="entry name" value="6PGL"/>
    <property type="match status" value="1"/>
</dbReference>
<dbReference type="PANTHER" id="PTHR11054:SF0">
    <property type="entry name" value="6-PHOSPHOGLUCONOLACTONASE"/>
    <property type="match status" value="1"/>
</dbReference>
<name>A0ABV4BAI3_9GAMM</name>
<dbReference type="GO" id="GO:0017057">
    <property type="term" value="F:6-phosphogluconolactonase activity"/>
    <property type="evidence" value="ECO:0007669"/>
    <property type="project" value="UniProtKB-EC"/>
</dbReference>
<dbReference type="EC" id="3.1.1.31" evidence="5 7"/>
<dbReference type="NCBIfam" id="TIGR01198">
    <property type="entry name" value="pgl"/>
    <property type="match status" value="1"/>
</dbReference>
<evidence type="ECO:0000256" key="5">
    <source>
        <dbReference type="ARBA" id="ARBA00013198"/>
    </source>
</evidence>
<evidence type="ECO:0000256" key="2">
    <source>
        <dbReference type="ARBA" id="ARBA00002681"/>
    </source>
</evidence>
<dbReference type="InterPro" id="IPR039104">
    <property type="entry name" value="6PGL"/>
</dbReference>
<organism evidence="9 10">
    <name type="scientific">Thioalkalicoccus limnaeus</name>
    <dbReference type="NCBI Taxonomy" id="120681"/>
    <lineage>
        <taxon>Bacteria</taxon>
        <taxon>Pseudomonadati</taxon>
        <taxon>Pseudomonadota</taxon>
        <taxon>Gammaproteobacteria</taxon>
        <taxon>Chromatiales</taxon>
        <taxon>Chromatiaceae</taxon>
        <taxon>Thioalkalicoccus</taxon>
    </lineage>
</organism>
<dbReference type="EMBL" id="JBDKXB010000002">
    <property type="protein sequence ID" value="MEY6431212.1"/>
    <property type="molecule type" value="Genomic_DNA"/>
</dbReference>
<dbReference type="Proteomes" id="UP001564408">
    <property type="component" value="Unassembled WGS sequence"/>
</dbReference>
<dbReference type="Pfam" id="PF01182">
    <property type="entry name" value="Glucosamine_iso"/>
    <property type="match status" value="1"/>
</dbReference>
<sequence>MSRLWVFNGSPSFVDGAAAFITEAAAKAIAERGRFTLALSGGGTPKSVYARLAREDYRQRLAWDRVQVFFGDERCVPPDDPDSNYRMAREAWLDQGPIPVTNVHRIRGEDDPANEALRYEQEIRAWFRTAACPVFDLILLGLGDNGHTASLFPGTASLRERERLVVAQYVEVMRSWRVTFTAPLINAARSKAFLVRGAGKAQMIWNVREGPYQPDVWPAQLIEPAGGELHWLTDAAAAPRTRPDPQRG</sequence>
<dbReference type="SUPFAM" id="SSF100950">
    <property type="entry name" value="NagB/RpiA/CoA transferase-like"/>
    <property type="match status" value="1"/>
</dbReference>
<keyword evidence="10" id="KW-1185">Reference proteome</keyword>
<evidence type="ECO:0000256" key="4">
    <source>
        <dbReference type="ARBA" id="ARBA00010662"/>
    </source>
</evidence>
<dbReference type="InterPro" id="IPR037171">
    <property type="entry name" value="NagB/RpiA_transferase-like"/>
</dbReference>
<evidence type="ECO:0000256" key="7">
    <source>
        <dbReference type="RuleBase" id="RU365095"/>
    </source>
</evidence>
<dbReference type="InterPro" id="IPR006148">
    <property type="entry name" value="Glc/Gal-6P_isomerase"/>
</dbReference>
<evidence type="ECO:0000313" key="10">
    <source>
        <dbReference type="Proteomes" id="UP001564408"/>
    </source>
</evidence>
<dbReference type="RefSeq" id="WP_369665597.1">
    <property type="nucleotide sequence ID" value="NZ_JBDKXB010000002.1"/>
</dbReference>
<evidence type="ECO:0000313" key="9">
    <source>
        <dbReference type="EMBL" id="MEY6431212.1"/>
    </source>
</evidence>
<dbReference type="PANTHER" id="PTHR11054">
    <property type="entry name" value="6-PHOSPHOGLUCONOLACTONASE"/>
    <property type="match status" value="1"/>
</dbReference>
<keyword evidence="7 9" id="KW-0378">Hydrolase</keyword>
<comment type="caution">
    <text evidence="9">The sequence shown here is derived from an EMBL/GenBank/DDBJ whole genome shotgun (WGS) entry which is preliminary data.</text>
</comment>
<feature type="domain" description="Glucosamine/galactosamine-6-phosphate isomerase" evidence="8">
    <location>
        <begin position="14"/>
        <end position="231"/>
    </location>
</feature>
<evidence type="ECO:0000259" key="8">
    <source>
        <dbReference type="Pfam" id="PF01182"/>
    </source>
</evidence>
<evidence type="ECO:0000256" key="6">
    <source>
        <dbReference type="ARBA" id="ARBA00020337"/>
    </source>
</evidence>
<accession>A0ABV4BAI3</accession>
<evidence type="ECO:0000256" key="3">
    <source>
        <dbReference type="ARBA" id="ARBA00004961"/>
    </source>
</evidence>
<reference evidence="9 10" key="1">
    <citation type="submission" date="2024-05" db="EMBL/GenBank/DDBJ databases">
        <title>Genome Sequence and Characterization of the New Strain Purple Sulfur Bacterium of Genus Thioalkalicoccus.</title>
        <authorList>
            <person name="Bryantseva I.A."/>
            <person name="Kyndt J.A."/>
            <person name="Imhoff J.F."/>
        </authorList>
    </citation>
    <scope>NUCLEOTIDE SEQUENCE [LARGE SCALE GENOMIC DNA]</scope>
    <source>
        <strain evidence="9 10">Um2</strain>
    </source>
</reference>
<dbReference type="InterPro" id="IPR005900">
    <property type="entry name" value="6-phosphogluconolactonase_DevB"/>
</dbReference>
<proteinExistence type="inferred from homology"/>
<protein>
    <recommendedName>
        <fullName evidence="6 7">6-phosphogluconolactonase</fullName>
        <shortName evidence="7">6PGL</shortName>
        <ecNumber evidence="5 7">3.1.1.31</ecNumber>
    </recommendedName>
</protein>